<dbReference type="AlphaFoldDB" id="S9W5Q9"/>
<organism evidence="2 4">
    <name type="scientific">Strigomonas culicis</name>
    <dbReference type="NCBI Taxonomy" id="28005"/>
    <lineage>
        <taxon>Eukaryota</taxon>
        <taxon>Discoba</taxon>
        <taxon>Euglenozoa</taxon>
        <taxon>Kinetoplastea</taxon>
        <taxon>Metakinetoplastina</taxon>
        <taxon>Trypanosomatida</taxon>
        <taxon>Trypanosomatidae</taxon>
        <taxon>Strigomonadinae</taxon>
        <taxon>Strigomonas</taxon>
    </lineage>
</organism>
<dbReference type="Gene3D" id="1.10.287.110">
    <property type="entry name" value="DnaJ domain"/>
    <property type="match status" value="1"/>
</dbReference>
<evidence type="ECO:0000313" key="4">
    <source>
        <dbReference type="Proteomes" id="UP000015354"/>
    </source>
</evidence>
<keyword evidence="4" id="KW-1185">Reference proteome</keyword>
<accession>S9W5Q9</accession>
<dbReference type="Pfam" id="PF00226">
    <property type="entry name" value="DnaJ"/>
    <property type="match status" value="1"/>
</dbReference>
<dbReference type="InterPro" id="IPR001623">
    <property type="entry name" value="DnaJ_domain"/>
</dbReference>
<reference evidence="2 4" key="1">
    <citation type="journal article" date="2013" name="PLoS ONE">
        <title>Predicting the Proteins of Angomonas deanei, Strigomonas culicis and Their Respective Endosymbionts Reveals New Aspects of the Trypanosomatidae Family.</title>
        <authorList>
            <person name="Motta M.C."/>
            <person name="Martins A.C."/>
            <person name="de Souza S.S."/>
            <person name="Catta-Preta C.M."/>
            <person name="Silva R."/>
            <person name="Klein C.C."/>
            <person name="de Almeida L.G."/>
            <person name="de Lima Cunha O."/>
            <person name="Ciapina L.P."/>
            <person name="Brocchi M."/>
            <person name="Colabardini A.C."/>
            <person name="de Araujo Lima B."/>
            <person name="Machado C.R."/>
            <person name="de Almeida Soares C.M."/>
            <person name="Probst C.M."/>
            <person name="de Menezes C.B."/>
            <person name="Thompson C.E."/>
            <person name="Bartholomeu D.C."/>
            <person name="Gradia D.F."/>
            <person name="Pavoni D.P."/>
            <person name="Grisard E.C."/>
            <person name="Fantinatti-Garboggini F."/>
            <person name="Marchini F.K."/>
            <person name="Rodrigues-Luiz G.F."/>
            <person name="Wagner G."/>
            <person name="Goldman G.H."/>
            <person name="Fietto J.L."/>
            <person name="Elias M.C."/>
            <person name="Goldman M.H."/>
            <person name="Sagot M.F."/>
            <person name="Pereira M."/>
            <person name="Stoco P.H."/>
            <person name="de Mendonca-Neto R.P."/>
            <person name="Teixeira S.M."/>
            <person name="Maciel T.E."/>
            <person name="de Oliveira Mendes T.A."/>
            <person name="Urmenyi T.P."/>
            <person name="de Souza W."/>
            <person name="Schenkman S."/>
            <person name="de Vasconcelos A.T."/>
        </authorList>
    </citation>
    <scope>NUCLEOTIDE SEQUENCE [LARGE SCALE GENOMIC DNA]</scope>
</reference>
<proteinExistence type="predicted"/>
<dbReference type="EMBL" id="ATMH01001401">
    <property type="protein sequence ID" value="EPY34701.1"/>
    <property type="molecule type" value="Genomic_DNA"/>
</dbReference>
<reference evidence="2" key="2">
    <citation type="submission" date="2013-03" db="EMBL/GenBank/DDBJ databases">
        <authorList>
            <person name="Motta M.C.M."/>
            <person name="Martins A.C.A."/>
            <person name="Preta C.M.C.C."/>
            <person name="Silva R."/>
            <person name="de Souza S.S."/>
            <person name="Klein C.C."/>
            <person name="de Almeida L.G.P."/>
            <person name="Cunha O.L."/>
            <person name="Colabardini A.C."/>
            <person name="Lima B.A."/>
            <person name="Machado C.R."/>
            <person name="Soares C.M.A."/>
            <person name="de Menezes C.B.A."/>
            <person name="Bartolomeu D.C."/>
            <person name="Grisard E.C."/>
            <person name="Fantinatti-Garboggini F."/>
            <person name="Rodrigues-Luiz G.F."/>
            <person name="Wagner G."/>
            <person name="Goldman G.H."/>
            <person name="Fietto J.L.R."/>
            <person name="Ciapina L.P."/>
            <person name="Brocchi M."/>
            <person name="Elias M.C."/>
            <person name="Goldman M.H.S."/>
            <person name="Sagot M.-F."/>
            <person name="Pereira M."/>
            <person name="Stoco P.H."/>
            <person name="Teixeira S.M.R."/>
            <person name="de Mendonca-Neto R.P."/>
            <person name="Maciel T.E.F."/>
            <person name="Mendes T.A.O."/>
            <person name="Urmenyi T.P."/>
            <person name="Teixeira M.M.G."/>
            <person name="de Camargo E.F.P."/>
            <person name="de Sousa W."/>
            <person name="Schenkman S."/>
            <person name="de Vasconcelos A.T.R."/>
        </authorList>
    </citation>
    <scope>NUCLEOTIDE SEQUENCE</scope>
</reference>
<dbReference type="OrthoDB" id="445556at2759"/>
<sequence>MFRACRVCRAMAIGVACKTMNFKVPPTDKKELKKRFITLAKERHPDLNTERSEKATAEMVKLTEAYATLKKLIEAGVTVSATAPMAAGGPQADMASVAASFVTPGSSLSLRGFTLPWQRSVTTTAATKAAAQLDAEEVGFREYARRMRALRRQETQRDARIRDDAAQSAGSHGFTAEHFAEMEKMRERLRFSDRDAAGEQRVPGGGTARCGSVQLLPLLWRYYSKRAYRHMRQAPRKLWDSLRYILQ</sequence>
<evidence type="ECO:0000313" key="2">
    <source>
        <dbReference type="EMBL" id="EPY31200.1"/>
    </source>
</evidence>
<dbReference type="InterPro" id="IPR036869">
    <property type="entry name" value="J_dom_sf"/>
</dbReference>
<feature type="domain" description="J" evidence="1">
    <location>
        <begin position="27"/>
        <end position="70"/>
    </location>
</feature>
<protein>
    <submittedName>
        <fullName evidence="2">Chaperone protein DNAJ</fullName>
    </submittedName>
</protein>
<gene>
    <name evidence="3" type="ORF">STCU_01401</name>
    <name evidence="2" type="ORF">STCU_03573</name>
</gene>
<comment type="caution">
    <text evidence="2">The sequence shown here is derived from an EMBL/GenBank/DDBJ whole genome shotgun (WGS) entry which is preliminary data.</text>
</comment>
<evidence type="ECO:0000259" key="1">
    <source>
        <dbReference type="Pfam" id="PF00226"/>
    </source>
</evidence>
<evidence type="ECO:0000313" key="3">
    <source>
        <dbReference type="EMBL" id="EPY34701.1"/>
    </source>
</evidence>
<dbReference type="EMBL" id="ATMH01003573">
    <property type="protein sequence ID" value="EPY31200.1"/>
    <property type="molecule type" value="Genomic_DNA"/>
</dbReference>
<dbReference type="Proteomes" id="UP000015354">
    <property type="component" value="Unassembled WGS sequence"/>
</dbReference>
<name>S9W5Q9_9TRYP</name>
<dbReference type="SUPFAM" id="SSF46565">
    <property type="entry name" value="Chaperone J-domain"/>
    <property type="match status" value="1"/>
</dbReference>
<dbReference type="CDD" id="cd06257">
    <property type="entry name" value="DnaJ"/>
    <property type="match status" value="1"/>
</dbReference>